<dbReference type="SUPFAM" id="SSF55724">
    <property type="entry name" value="Mog1p/PsbP-like"/>
    <property type="match status" value="1"/>
</dbReference>
<dbReference type="InterPro" id="IPR016123">
    <property type="entry name" value="Mog1/PsbP_a/b/a-sand"/>
</dbReference>
<accession>G8NPT1</accession>
<dbReference type="HOGENOM" id="CLU_1649738_0_0_0"/>
<reference evidence="1 2" key="1">
    <citation type="submission" date="2011-11" db="EMBL/GenBank/DDBJ databases">
        <title>Complete sequence of Granulicella mallensis MP5ACTX8.</title>
        <authorList>
            <consortium name="US DOE Joint Genome Institute"/>
            <person name="Lucas S."/>
            <person name="Copeland A."/>
            <person name="Lapidus A."/>
            <person name="Cheng J.-F."/>
            <person name="Goodwin L."/>
            <person name="Pitluck S."/>
            <person name="Peters L."/>
            <person name="Lu M."/>
            <person name="Detter J.C."/>
            <person name="Han C."/>
            <person name="Tapia R."/>
            <person name="Land M."/>
            <person name="Hauser L."/>
            <person name="Kyrpides N."/>
            <person name="Ivanova N."/>
            <person name="Mikhailova N."/>
            <person name="Pagani I."/>
            <person name="Rawat S."/>
            <person name="Mannisto M."/>
            <person name="Haggblom M."/>
            <person name="Woyke T."/>
        </authorList>
    </citation>
    <scope>NUCLEOTIDE SEQUENCE [LARGE SCALE GENOMIC DNA]</scope>
    <source>
        <strain evidence="2">ATCC BAA-1857 / DSM 23137 / MP5ACTX8</strain>
    </source>
</reference>
<sequence>MEQFETVGNWRITVLPKGWSYIAGFGIRQDLPDSGSTPANVSLREDQLEGKDTLSTYIQAQSKLLGQYLDSPRMAGPQPISFPKAEEASLFLVRHAPDAAGPMLHAQTYVRFGRWVGIVTLTTPDSALKAVRPDYDTFLKGLQVVSEQGGAGQNATEGLR</sequence>
<protein>
    <recommendedName>
        <fullName evidence="3">DUF1795 domain-containing protein</fullName>
    </recommendedName>
</protein>
<evidence type="ECO:0000313" key="2">
    <source>
        <dbReference type="Proteomes" id="UP000007113"/>
    </source>
</evidence>
<dbReference type="Gene3D" id="3.40.1000.10">
    <property type="entry name" value="Mog1/PsbP, alpha/beta/alpha sandwich"/>
    <property type="match status" value="1"/>
</dbReference>
<dbReference type="KEGG" id="gma:AciX8_2867"/>
<proteinExistence type="predicted"/>
<dbReference type="AlphaFoldDB" id="G8NPT1"/>
<gene>
    <name evidence="1" type="ordered locus">AciX8_2867</name>
</gene>
<name>G8NPT1_GRAMM</name>
<evidence type="ECO:0000313" key="1">
    <source>
        <dbReference type="EMBL" id="AEU37170.1"/>
    </source>
</evidence>
<dbReference type="Proteomes" id="UP000007113">
    <property type="component" value="Chromosome"/>
</dbReference>
<organism evidence="1 2">
    <name type="scientific">Granulicella mallensis (strain ATCC BAA-1857 / DSM 23137 / MP5ACTX8)</name>
    <dbReference type="NCBI Taxonomy" id="682795"/>
    <lineage>
        <taxon>Bacteria</taxon>
        <taxon>Pseudomonadati</taxon>
        <taxon>Acidobacteriota</taxon>
        <taxon>Terriglobia</taxon>
        <taxon>Terriglobales</taxon>
        <taxon>Acidobacteriaceae</taxon>
        <taxon>Granulicella</taxon>
    </lineage>
</organism>
<dbReference type="STRING" id="682795.AciX8_2867"/>
<dbReference type="EMBL" id="CP003130">
    <property type="protein sequence ID" value="AEU37170.1"/>
    <property type="molecule type" value="Genomic_DNA"/>
</dbReference>
<dbReference type="RefSeq" id="WP_014266047.1">
    <property type="nucleotide sequence ID" value="NC_016631.1"/>
</dbReference>
<dbReference type="OrthoDB" id="120928at2"/>
<keyword evidence="2" id="KW-1185">Reference proteome</keyword>
<evidence type="ECO:0008006" key="3">
    <source>
        <dbReference type="Google" id="ProtNLM"/>
    </source>
</evidence>